<proteinExistence type="inferred from homology"/>
<evidence type="ECO:0000256" key="1">
    <source>
        <dbReference type="ARBA" id="ARBA00005721"/>
    </source>
</evidence>
<dbReference type="EMBL" id="SMKU01000557">
    <property type="protein sequence ID" value="TDD61648.1"/>
    <property type="molecule type" value="Genomic_DNA"/>
</dbReference>
<organism evidence="2 3">
    <name type="scientific">Actinomadura rubrisoli</name>
    <dbReference type="NCBI Taxonomy" id="2530368"/>
    <lineage>
        <taxon>Bacteria</taxon>
        <taxon>Bacillati</taxon>
        <taxon>Actinomycetota</taxon>
        <taxon>Actinomycetes</taxon>
        <taxon>Streptosporangiales</taxon>
        <taxon>Thermomonosporaceae</taxon>
        <taxon>Actinomadura</taxon>
    </lineage>
</organism>
<reference evidence="2 3" key="1">
    <citation type="submission" date="2019-03" db="EMBL/GenBank/DDBJ databases">
        <title>Draft genome sequences of novel Actinobacteria.</title>
        <authorList>
            <person name="Sahin N."/>
            <person name="Ay H."/>
            <person name="Saygin H."/>
        </authorList>
    </citation>
    <scope>NUCLEOTIDE SEQUENCE [LARGE SCALE GENOMIC DNA]</scope>
    <source>
        <strain evidence="2 3">H3C3</strain>
    </source>
</reference>
<dbReference type="InterPro" id="IPR005531">
    <property type="entry name" value="Asp23"/>
</dbReference>
<dbReference type="OrthoDB" id="3541176at2"/>
<dbReference type="PANTHER" id="PTHR34297">
    <property type="entry name" value="HYPOTHETICAL CYTOSOLIC PROTEIN-RELATED"/>
    <property type="match status" value="1"/>
</dbReference>
<sequence>DGAEAGRGSTTVSERAVARIVARAADEVEESGGLARTVLGVHAGRKAARTDVRVDGEIVTARVAMSVAYPRPVRQVARRVRESVRDRVQELTGLTVRQVDIDVAELERPKGRTVS</sequence>
<gene>
    <name evidence="2" type="ORF">E1298_45240</name>
</gene>
<comment type="caution">
    <text evidence="2">The sequence shown here is derived from an EMBL/GenBank/DDBJ whole genome shotgun (WGS) entry which is preliminary data.</text>
</comment>
<dbReference type="Proteomes" id="UP000294513">
    <property type="component" value="Unassembled WGS sequence"/>
</dbReference>
<evidence type="ECO:0000313" key="3">
    <source>
        <dbReference type="Proteomes" id="UP000294513"/>
    </source>
</evidence>
<accession>A0A4R4ZRK1</accession>
<dbReference type="Pfam" id="PF03780">
    <property type="entry name" value="Asp23"/>
    <property type="match status" value="1"/>
</dbReference>
<name>A0A4R4ZRK1_9ACTN</name>
<dbReference type="AlphaFoldDB" id="A0A4R4ZRK1"/>
<protein>
    <submittedName>
        <fullName evidence="2">Asp23/Gls24 family envelope stress response protein</fullName>
    </submittedName>
</protein>
<comment type="similarity">
    <text evidence="1">Belongs to the asp23 family.</text>
</comment>
<keyword evidence="3" id="KW-1185">Reference proteome</keyword>
<dbReference type="RefSeq" id="WP_131903535.1">
    <property type="nucleotide sequence ID" value="NZ_SMKU01000557.1"/>
</dbReference>
<dbReference type="PANTHER" id="PTHR34297:SF1">
    <property type="entry name" value="ASP23_GLS24 FAMILY ENVELOPE STRESS RESPONSE PROTEIN"/>
    <property type="match status" value="1"/>
</dbReference>
<evidence type="ECO:0000313" key="2">
    <source>
        <dbReference type="EMBL" id="TDD61648.1"/>
    </source>
</evidence>
<feature type="non-terminal residue" evidence="2">
    <location>
        <position position="1"/>
    </location>
</feature>